<proteinExistence type="predicted"/>
<accession>A3MWC9</accession>
<dbReference type="Proteomes" id="UP000001431">
    <property type="component" value="Chromosome"/>
</dbReference>
<name>A3MWC9_PYRCJ</name>
<dbReference type="STRING" id="410359.Pcal_1527"/>
<dbReference type="OrthoDB" id="384650at2157"/>
<dbReference type="GeneID" id="4910299"/>
<feature type="transmembrane region" description="Helical" evidence="1">
    <location>
        <begin position="77"/>
        <end position="94"/>
    </location>
</feature>
<dbReference type="EMBL" id="CP000561">
    <property type="protein sequence ID" value="ABO08946.1"/>
    <property type="molecule type" value="Genomic_DNA"/>
</dbReference>
<evidence type="ECO:0000313" key="3">
    <source>
        <dbReference type="Proteomes" id="UP000001431"/>
    </source>
</evidence>
<feature type="transmembrane region" description="Helical" evidence="1">
    <location>
        <begin position="172"/>
        <end position="192"/>
    </location>
</feature>
<dbReference type="eggNOG" id="arCOG06991">
    <property type="taxonomic scope" value="Archaea"/>
</dbReference>
<dbReference type="KEGG" id="pcl:Pcal_1527"/>
<evidence type="ECO:0000256" key="1">
    <source>
        <dbReference type="SAM" id="Phobius"/>
    </source>
</evidence>
<dbReference type="HOGENOM" id="CLU_1478967_0_0_2"/>
<dbReference type="AlphaFoldDB" id="A3MWC9"/>
<organism evidence="2 3">
    <name type="scientific">Pyrobaculum calidifontis (strain DSM 21063 / JCM 11548 / VA1)</name>
    <dbReference type="NCBI Taxonomy" id="410359"/>
    <lineage>
        <taxon>Archaea</taxon>
        <taxon>Thermoproteota</taxon>
        <taxon>Thermoprotei</taxon>
        <taxon>Thermoproteales</taxon>
        <taxon>Thermoproteaceae</taxon>
        <taxon>Pyrobaculum</taxon>
    </lineage>
</organism>
<keyword evidence="3" id="KW-1185">Reference proteome</keyword>
<keyword evidence="1" id="KW-0812">Transmembrane</keyword>
<sequence>MSLRLALVAGALAALVQLAFLYYFAAPLAELLHDKLAVVEGEEEYAGWALPLVAMALGAAWAAPFHYLSMRHGVAKTAALMFVAFSLLPGLKWLPTPHGVSYVEPVWWREAVHGAYLLYNLFALLLVLRGGLAAVAGAAALGAGPLLFPSFTLPDKYAGVVPELRALQGLSLASWALFWSSLAILTSIFAPLRRLWRS</sequence>
<feature type="transmembrane region" description="Helical" evidence="1">
    <location>
        <begin position="132"/>
        <end position="152"/>
    </location>
</feature>
<evidence type="ECO:0000313" key="2">
    <source>
        <dbReference type="EMBL" id="ABO08946.1"/>
    </source>
</evidence>
<reference evidence="2" key="1">
    <citation type="submission" date="2007-02" db="EMBL/GenBank/DDBJ databases">
        <title>Complete sequence of Pyrobaculum calidifontis JCM 11548.</title>
        <authorList>
            <consortium name="US DOE Joint Genome Institute"/>
            <person name="Copeland A."/>
            <person name="Lucas S."/>
            <person name="Lapidus A."/>
            <person name="Barry K."/>
            <person name="Glavina del Rio T."/>
            <person name="Dalin E."/>
            <person name="Tice H."/>
            <person name="Pitluck S."/>
            <person name="Chain P."/>
            <person name="Malfatti S."/>
            <person name="Shin M."/>
            <person name="Vergez L."/>
            <person name="Schmutz J."/>
            <person name="Larimer F."/>
            <person name="Land M."/>
            <person name="Hauser L."/>
            <person name="Kyrpides N."/>
            <person name="Mikhailova N."/>
            <person name="Cozen A.E."/>
            <person name="Fitz-Gibbon S.T."/>
            <person name="House C.H."/>
            <person name="Saltikov C."/>
            <person name="Lowe T.M."/>
            <person name="Richardson P."/>
        </authorList>
    </citation>
    <scope>NUCLEOTIDE SEQUENCE [LARGE SCALE GENOMIC DNA]</scope>
    <source>
        <strain evidence="2">JCM 11548</strain>
    </source>
</reference>
<dbReference type="RefSeq" id="WP_011850204.1">
    <property type="nucleotide sequence ID" value="NC_009073.1"/>
</dbReference>
<keyword evidence="1" id="KW-0472">Membrane</keyword>
<protein>
    <submittedName>
        <fullName evidence="2">Uncharacterized protein</fullName>
    </submittedName>
</protein>
<feature type="transmembrane region" description="Helical" evidence="1">
    <location>
        <begin position="45"/>
        <end position="65"/>
    </location>
</feature>
<feature type="transmembrane region" description="Helical" evidence="1">
    <location>
        <begin position="106"/>
        <end position="127"/>
    </location>
</feature>
<keyword evidence="1" id="KW-1133">Transmembrane helix</keyword>
<gene>
    <name evidence="2" type="ordered locus">Pcal_1527</name>
</gene>